<name>A0ABW1DJE6_9DEIO</name>
<dbReference type="Gene3D" id="3.30.460.10">
    <property type="entry name" value="Beta Polymerase, domain 2"/>
    <property type="match status" value="1"/>
</dbReference>
<reference evidence="2" key="1">
    <citation type="journal article" date="2019" name="Int. J. Syst. Evol. Microbiol.">
        <title>The Global Catalogue of Microorganisms (GCM) 10K type strain sequencing project: providing services to taxonomists for standard genome sequencing and annotation.</title>
        <authorList>
            <consortium name="The Broad Institute Genomics Platform"/>
            <consortium name="The Broad Institute Genome Sequencing Center for Infectious Disease"/>
            <person name="Wu L."/>
            <person name="Ma J."/>
        </authorList>
    </citation>
    <scope>NUCLEOTIDE SEQUENCE [LARGE SCALE GENOMIC DNA]</scope>
    <source>
        <strain evidence="2">CGMCC 1.15053</strain>
    </source>
</reference>
<protein>
    <recommendedName>
        <fullName evidence="3">Polymerase nucleotidyl transferase domain-containing protein</fullName>
    </recommendedName>
</protein>
<comment type="caution">
    <text evidence="1">The sequence shown here is derived from an EMBL/GenBank/DDBJ whole genome shotgun (WGS) entry which is preliminary data.</text>
</comment>
<dbReference type="SUPFAM" id="SSF81301">
    <property type="entry name" value="Nucleotidyltransferase"/>
    <property type="match status" value="1"/>
</dbReference>
<evidence type="ECO:0008006" key="3">
    <source>
        <dbReference type="Google" id="ProtNLM"/>
    </source>
</evidence>
<dbReference type="EMBL" id="JBHSOH010000006">
    <property type="protein sequence ID" value="MFC5847856.1"/>
    <property type="molecule type" value="Genomic_DNA"/>
</dbReference>
<organism evidence="1 2">
    <name type="scientific">Deinococcus petrolearius</name>
    <dbReference type="NCBI Taxonomy" id="1751295"/>
    <lineage>
        <taxon>Bacteria</taxon>
        <taxon>Thermotogati</taxon>
        <taxon>Deinococcota</taxon>
        <taxon>Deinococci</taxon>
        <taxon>Deinococcales</taxon>
        <taxon>Deinococcaceae</taxon>
        <taxon>Deinococcus</taxon>
    </lineage>
</organism>
<keyword evidence="2" id="KW-1185">Reference proteome</keyword>
<evidence type="ECO:0000313" key="2">
    <source>
        <dbReference type="Proteomes" id="UP001595979"/>
    </source>
</evidence>
<accession>A0ABW1DJE6</accession>
<dbReference type="Proteomes" id="UP001595979">
    <property type="component" value="Unassembled WGS sequence"/>
</dbReference>
<evidence type="ECO:0000313" key="1">
    <source>
        <dbReference type="EMBL" id="MFC5847856.1"/>
    </source>
</evidence>
<dbReference type="RefSeq" id="WP_380047381.1">
    <property type="nucleotide sequence ID" value="NZ_JBHSOH010000006.1"/>
</dbReference>
<sequence length="253" mass="28989">MTTEGEPLQAPLRAELLGRLRTALKGLPFVHAVWLEGADAAGWADPWSDIDLWLDVDAGRSEEAFALIRQVLETFGPLNLDEERRHPDPQIRQRFLGSAGLSPFWFVDTCIQTHGRDVRFGPQDPALVWTDRSGVIRRSEEPDGVQTLTFEALLRRRWRFRLVEKALRRGDFLEGLAYYHEEVLPVLLLALRLNFCSEKLEYGLKHVHRDLPADVVERLTRLYTRHTLEGLRTGVAETLLWLGELDAGREVPH</sequence>
<gene>
    <name evidence="1" type="ORF">ACFPQ6_05990</name>
</gene>
<dbReference type="InterPro" id="IPR043519">
    <property type="entry name" value="NT_sf"/>
</dbReference>
<proteinExistence type="predicted"/>